<feature type="domain" description="HNH nuclease" evidence="1">
    <location>
        <begin position="29"/>
        <end position="79"/>
    </location>
</feature>
<dbReference type="InterPro" id="IPR003615">
    <property type="entry name" value="HNH_nuc"/>
</dbReference>
<sequence length="204" mass="23341">MELLPITLGAQRGAWRLYSARKRNNTFLALKKRILQRDNYTCRFCGFFAKEFQEIINIDQNYKNNKMDNLATACCFCAQCFFIDSVGLDSNTGGNVVHIPEISQADLNNFCRVLYCSLDKESAYKGKLQAVYMSLKDRSKEVINCFGPDSSDPRVFGQGLLDASLSKDELQHEVLKHLRLLPSRKSFSVQIDYWKKTVFAKVPL</sequence>
<dbReference type="AlphaFoldDB" id="A0A0Q9YKI0"/>
<comment type="caution">
    <text evidence="2">The sequence shown here is derived from an EMBL/GenBank/DDBJ whole genome shotgun (WGS) entry which is preliminary data.</text>
</comment>
<reference evidence="2" key="1">
    <citation type="submission" date="2015-09" db="EMBL/GenBank/DDBJ databases">
        <title>Draft Genome Sequences of Two Novel Amoeba-resistant Intranuclear Bacteria, Candidatus Berkiella cookevillensis and Candidatus Berkiella aquae.</title>
        <authorList>
            <person name="Mehari Y.T."/>
            <person name="Arivett B.A."/>
            <person name="Farone A.L."/>
            <person name="Gunderson J.H."/>
            <person name="Farone M.B."/>
        </authorList>
    </citation>
    <scope>NUCLEOTIDE SEQUENCE [LARGE SCALE GENOMIC DNA]</scope>
    <source>
        <strain evidence="2">HT99</strain>
    </source>
</reference>
<evidence type="ECO:0000259" key="1">
    <source>
        <dbReference type="SMART" id="SM00507"/>
    </source>
</evidence>
<dbReference type="EMBL" id="LKAJ01000006">
    <property type="protein sequence ID" value="KRG21213.1"/>
    <property type="molecule type" value="Genomic_DNA"/>
</dbReference>
<organism evidence="2">
    <name type="scientific">Candidatus Berkiella aquae</name>
    <dbReference type="NCBI Taxonomy" id="295108"/>
    <lineage>
        <taxon>Bacteria</taxon>
        <taxon>Pseudomonadati</taxon>
        <taxon>Pseudomonadota</taxon>
        <taxon>Gammaproteobacteria</taxon>
        <taxon>Candidatus Berkiellales</taxon>
        <taxon>Candidatus Berkiellaceae</taxon>
        <taxon>Candidatus Berkiella</taxon>
    </lineage>
</organism>
<dbReference type="Proteomes" id="UP000051497">
    <property type="component" value="Unassembled WGS sequence"/>
</dbReference>
<proteinExistence type="predicted"/>
<reference evidence="3" key="3">
    <citation type="submission" date="2021-06" db="EMBL/GenBank/DDBJ databases">
        <title>Genomic Description and Analysis of Intracellular Bacteria, Candidatus Berkiella cookevillensis and Candidatus Berkiella aquae.</title>
        <authorList>
            <person name="Kidane D.T."/>
            <person name="Mehari Y.T."/>
            <person name="Rice F.C."/>
            <person name="Arivett B.A."/>
            <person name="Farone A.L."/>
            <person name="Berk S.G."/>
            <person name="Farone M.B."/>
        </authorList>
    </citation>
    <scope>NUCLEOTIDE SEQUENCE</scope>
    <source>
        <strain evidence="3">HT99</strain>
    </source>
</reference>
<dbReference type="EMBL" id="LKAJ02000001">
    <property type="protein sequence ID" value="MCS5711120.1"/>
    <property type="molecule type" value="Genomic_DNA"/>
</dbReference>
<gene>
    <name evidence="3" type="primary">icmJ</name>
    <name evidence="3" type="ORF">HT99x_006725</name>
    <name evidence="2" type="ORF">HT99x_01769</name>
</gene>
<protein>
    <submittedName>
        <fullName evidence="3">Type IVB secretion system protein IcmJDotN</fullName>
    </submittedName>
</protein>
<accession>A0A0Q9YKI0</accession>
<dbReference type="OrthoDB" id="5649742at2"/>
<evidence type="ECO:0000313" key="2">
    <source>
        <dbReference type="EMBL" id="KRG21213.1"/>
    </source>
</evidence>
<dbReference type="STRING" id="295108.HT99x_01769"/>
<name>A0A0Q9YKI0_9GAMM</name>
<evidence type="ECO:0000313" key="3">
    <source>
        <dbReference type="EMBL" id="MCS5711120.1"/>
    </source>
</evidence>
<dbReference type="SMART" id="SM00507">
    <property type="entry name" value="HNHc"/>
    <property type="match status" value="1"/>
</dbReference>
<evidence type="ECO:0000313" key="4">
    <source>
        <dbReference type="Proteomes" id="UP000051497"/>
    </source>
</evidence>
<keyword evidence="4" id="KW-1185">Reference proteome</keyword>
<reference evidence="3" key="2">
    <citation type="journal article" date="2016" name="Genome Announc.">
        <title>Draft Genome Sequences of Two Novel Amoeba-Resistant Intranuclear Bacteria, 'Candidatus Berkiella cookevillensis' and 'Candidatus Berkiella aquae'.</title>
        <authorList>
            <person name="Mehari Y.T."/>
            <person name="Arivett B.A."/>
            <person name="Farone A.L."/>
            <person name="Gunderson J.H."/>
            <person name="Farone M.B."/>
        </authorList>
    </citation>
    <scope>NUCLEOTIDE SEQUENCE</scope>
    <source>
        <strain evidence="3">HT99</strain>
    </source>
</reference>
<dbReference type="RefSeq" id="WP_075066389.1">
    <property type="nucleotide sequence ID" value="NZ_LKAJ02000001.1"/>
</dbReference>
<dbReference type="NCBIfam" id="NF038221">
    <property type="entry name" value="IcmJ_DotN_IVB"/>
    <property type="match status" value="1"/>
</dbReference>
<dbReference type="InterPro" id="IPR053558">
    <property type="entry name" value="T4SS_Dot/Icm_subcomplex"/>
</dbReference>